<proteinExistence type="predicted"/>
<keyword evidence="2" id="KW-1185">Reference proteome</keyword>
<organism evidence="1 2">
    <name type="scientific">Choiromyces venosus 120613-1</name>
    <dbReference type="NCBI Taxonomy" id="1336337"/>
    <lineage>
        <taxon>Eukaryota</taxon>
        <taxon>Fungi</taxon>
        <taxon>Dikarya</taxon>
        <taxon>Ascomycota</taxon>
        <taxon>Pezizomycotina</taxon>
        <taxon>Pezizomycetes</taxon>
        <taxon>Pezizales</taxon>
        <taxon>Tuberaceae</taxon>
        <taxon>Choiromyces</taxon>
    </lineage>
</organism>
<dbReference type="EMBL" id="ML120481">
    <property type="protein sequence ID" value="RPA92073.1"/>
    <property type="molecule type" value="Genomic_DNA"/>
</dbReference>
<accession>A0A3N4J123</accession>
<dbReference type="OrthoDB" id="289721at2759"/>
<sequence length="71" mass="7863">MANDGDEVDRLGAKAFKTVLARKQTSYRGLNEWLDGILRETEGKKSAGGGVKGLERRVEGFGIEPFLGFRY</sequence>
<reference evidence="1 2" key="1">
    <citation type="journal article" date="2018" name="Nat. Ecol. Evol.">
        <title>Pezizomycetes genomes reveal the molecular basis of ectomycorrhizal truffle lifestyle.</title>
        <authorList>
            <person name="Murat C."/>
            <person name="Payen T."/>
            <person name="Noel B."/>
            <person name="Kuo A."/>
            <person name="Morin E."/>
            <person name="Chen J."/>
            <person name="Kohler A."/>
            <person name="Krizsan K."/>
            <person name="Balestrini R."/>
            <person name="Da Silva C."/>
            <person name="Montanini B."/>
            <person name="Hainaut M."/>
            <person name="Levati E."/>
            <person name="Barry K.W."/>
            <person name="Belfiori B."/>
            <person name="Cichocki N."/>
            <person name="Clum A."/>
            <person name="Dockter R.B."/>
            <person name="Fauchery L."/>
            <person name="Guy J."/>
            <person name="Iotti M."/>
            <person name="Le Tacon F."/>
            <person name="Lindquist E.A."/>
            <person name="Lipzen A."/>
            <person name="Malagnac F."/>
            <person name="Mello A."/>
            <person name="Molinier V."/>
            <person name="Miyauchi S."/>
            <person name="Poulain J."/>
            <person name="Riccioni C."/>
            <person name="Rubini A."/>
            <person name="Sitrit Y."/>
            <person name="Splivallo R."/>
            <person name="Traeger S."/>
            <person name="Wang M."/>
            <person name="Zifcakova L."/>
            <person name="Wipf D."/>
            <person name="Zambonelli A."/>
            <person name="Paolocci F."/>
            <person name="Nowrousian M."/>
            <person name="Ottonello S."/>
            <person name="Baldrian P."/>
            <person name="Spatafora J.W."/>
            <person name="Henrissat B."/>
            <person name="Nagy L.G."/>
            <person name="Aury J.M."/>
            <person name="Wincker P."/>
            <person name="Grigoriev I.V."/>
            <person name="Bonfante P."/>
            <person name="Martin F.M."/>
        </authorList>
    </citation>
    <scope>NUCLEOTIDE SEQUENCE [LARGE SCALE GENOMIC DNA]</scope>
    <source>
        <strain evidence="1 2">120613-1</strain>
    </source>
</reference>
<dbReference type="Proteomes" id="UP000276215">
    <property type="component" value="Unassembled WGS sequence"/>
</dbReference>
<evidence type="ECO:0000313" key="1">
    <source>
        <dbReference type="EMBL" id="RPA92073.1"/>
    </source>
</evidence>
<dbReference type="AlphaFoldDB" id="A0A3N4J123"/>
<gene>
    <name evidence="1" type="ORF">L873DRAFT_1818163</name>
</gene>
<evidence type="ECO:0000313" key="2">
    <source>
        <dbReference type="Proteomes" id="UP000276215"/>
    </source>
</evidence>
<protein>
    <submittedName>
        <fullName evidence="1">Uncharacterized protein</fullName>
    </submittedName>
</protein>
<name>A0A3N4J123_9PEZI</name>